<dbReference type="AlphaFoldDB" id="G4TG80"/>
<feature type="region of interest" description="Disordered" evidence="1">
    <location>
        <begin position="119"/>
        <end position="149"/>
    </location>
</feature>
<organism evidence="2 3">
    <name type="scientific">Serendipita indica (strain DSM 11827)</name>
    <name type="common">Root endophyte fungus</name>
    <name type="synonym">Piriformospora indica</name>
    <dbReference type="NCBI Taxonomy" id="1109443"/>
    <lineage>
        <taxon>Eukaryota</taxon>
        <taxon>Fungi</taxon>
        <taxon>Dikarya</taxon>
        <taxon>Basidiomycota</taxon>
        <taxon>Agaricomycotina</taxon>
        <taxon>Agaricomycetes</taxon>
        <taxon>Sebacinales</taxon>
        <taxon>Serendipitaceae</taxon>
        <taxon>Serendipita</taxon>
    </lineage>
</organism>
<dbReference type="InterPro" id="IPR016024">
    <property type="entry name" value="ARM-type_fold"/>
</dbReference>
<reference evidence="2 3" key="1">
    <citation type="journal article" date="2011" name="PLoS Pathog.">
        <title>Endophytic Life Strategies Decoded by Genome and Transcriptome Analyses of the Mutualistic Root Symbiont Piriformospora indica.</title>
        <authorList>
            <person name="Zuccaro A."/>
            <person name="Lahrmann U."/>
            <person name="Guldener U."/>
            <person name="Langen G."/>
            <person name="Pfiffi S."/>
            <person name="Biedenkopf D."/>
            <person name="Wong P."/>
            <person name="Samans B."/>
            <person name="Grimm C."/>
            <person name="Basiewicz M."/>
            <person name="Murat C."/>
            <person name="Martin F."/>
            <person name="Kogel K.H."/>
        </authorList>
    </citation>
    <scope>NUCLEOTIDE SEQUENCE [LARGE SCALE GENOMIC DNA]</scope>
    <source>
        <strain evidence="2 3">DSM 11827</strain>
    </source>
</reference>
<accession>G4TG80</accession>
<name>G4TG80_SERID</name>
<feature type="region of interest" description="Disordered" evidence="1">
    <location>
        <begin position="876"/>
        <end position="897"/>
    </location>
</feature>
<dbReference type="OMA" id="QMEPEND"/>
<comment type="caution">
    <text evidence="2">The sequence shown here is derived from an EMBL/GenBank/DDBJ whole genome shotgun (WGS) entry which is preliminary data.</text>
</comment>
<sequence length="897" mass="99243">MSDDDFDLVDDLFDAAALETLDKVEQRHAQSASQATVDKQKTSLPLKSSQGRVSRPPPPKRFKADEWTAISVPNGDLADVEEEMPEVAVVIAKDGKYQTFHPVEGNPRTGSFATHTLRTASQPLRGEPGPSQRIMRSIPNKNGIRANGNGYGASQSIPYQESYAASQSRFAAITSALRQTTIAEEDNELAKLRAQIEKLKLEHEATLAALKEASEARLEREGEVETLRRNMAKSSHSYNEKINKLQQEKSEEIEKRKAAERKLNQELERARTNFALKVQELETTVRKTPWSVSRSGSGRGSIGLQAQFETPKKFGGQEVSTSAVRNRREFPQRAAPAHSKSTQPFTGFVDSFNGGSPVKPRHRTQPPAVIMEAPVRGTRPNLDHYFSPIDADSQSRAPGHAKSESRDEAASLVFESFPDVDGYGESPRINIEIGTSMGEVRDEDKIEEELLQGGELINLPDVREQCYAILFSHTSLPDYQLTLQRLFSLDLSNLQEERDTYVHSCSSLMEAVASREPDFLPVASRIATSLIRMAGVLSRASSLVNLAAVLELIGTMCLWIDGLTSLLLDCEELCPAILSALVDIVKSHGLPPSGGNADAWEVAMRQGLLLMELLCLTSPQDDINQLEHLVRAPNMMSTLLNEKQPTWVLCASMRIFRIISTYSECAAMLLSYPHNPGTRNPTGDLTRIPHIERISHLLVDSVTLSSAEHHELQASIITSLTQLTLASPEAMATVTHSQSVIPSLVATLDAYATLLWDEHPIESLEASKHTKKNLDLVVGILQLLHYIVFKMGAQLDLQRVIQFPPHRFNGLEHMFVVGLGRLSYADPPEWNDNTCKLLCETCTELARDLLEQFINGPEVDTIWASYQDAGASQDYRSQGQDGLLDMPTDDGDMNIVL</sequence>
<feature type="compositionally biased region" description="Acidic residues" evidence="1">
    <location>
        <begin position="887"/>
        <end position="897"/>
    </location>
</feature>
<dbReference type="Proteomes" id="UP000007148">
    <property type="component" value="Unassembled WGS sequence"/>
</dbReference>
<dbReference type="SUPFAM" id="SSF48371">
    <property type="entry name" value="ARM repeat"/>
    <property type="match status" value="1"/>
</dbReference>
<feature type="region of interest" description="Disordered" evidence="1">
    <location>
        <begin position="24"/>
        <end position="66"/>
    </location>
</feature>
<keyword evidence="3" id="KW-1185">Reference proteome</keyword>
<dbReference type="eggNOG" id="ENOG502SDCV">
    <property type="taxonomic scope" value="Eukaryota"/>
</dbReference>
<gene>
    <name evidence="2" type="ORF">PIIN_04262</name>
</gene>
<feature type="compositionally biased region" description="Polar residues" evidence="1">
    <location>
        <begin position="29"/>
        <end position="52"/>
    </location>
</feature>
<protein>
    <submittedName>
        <fullName evidence="2">Uncharacterized protein</fullName>
    </submittedName>
</protein>
<feature type="region of interest" description="Disordered" evidence="1">
    <location>
        <begin position="230"/>
        <end position="257"/>
    </location>
</feature>
<feature type="region of interest" description="Disordered" evidence="1">
    <location>
        <begin position="389"/>
        <end position="408"/>
    </location>
</feature>
<proteinExistence type="predicted"/>
<dbReference type="OrthoDB" id="3366922at2759"/>
<feature type="compositionally biased region" description="Basic and acidic residues" evidence="1">
    <location>
        <begin position="238"/>
        <end position="257"/>
    </location>
</feature>
<evidence type="ECO:0000313" key="2">
    <source>
        <dbReference type="EMBL" id="CCA70323.1"/>
    </source>
</evidence>
<evidence type="ECO:0000256" key="1">
    <source>
        <dbReference type="SAM" id="MobiDB-lite"/>
    </source>
</evidence>
<dbReference type="HOGENOM" id="CLU_009272_0_0_1"/>
<dbReference type="InParanoid" id="G4TG80"/>
<evidence type="ECO:0000313" key="3">
    <source>
        <dbReference type="Proteomes" id="UP000007148"/>
    </source>
</evidence>
<dbReference type="EMBL" id="CAFZ01000079">
    <property type="protein sequence ID" value="CCA70323.1"/>
    <property type="molecule type" value="Genomic_DNA"/>
</dbReference>